<protein>
    <submittedName>
        <fullName evidence="2">Uncharacterized protein</fullName>
    </submittedName>
</protein>
<dbReference type="EMBL" id="ML992506">
    <property type="protein sequence ID" value="KAF2223344.1"/>
    <property type="molecule type" value="Genomic_DNA"/>
</dbReference>
<evidence type="ECO:0000256" key="1">
    <source>
        <dbReference type="SAM" id="MobiDB-lite"/>
    </source>
</evidence>
<reference evidence="3" key="1">
    <citation type="journal article" date="2020" name="Stud. Mycol.">
        <title>101 Dothideomycetes genomes: A test case for predicting lifestyles and emergence of pathogens.</title>
        <authorList>
            <person name="Haridas S."/>
            <person name="Albert R."/>
            <person name="Binder M."/>
            <person name="Bloem J."/>
            <person name="LaButti K."/>
            <person name="Salamov A."/>
            <person name="Andreopoulos B."/>
            <person name="Baker S."/>
            <person name="Barry K."/>
            <person name="Bills G."/>
            <person name="Bluhm B."/>
            <person name="Cannon C."/>
            <person name="Castanera R."/>
            <person name="Culley D."/>
            <person name="Daum C."/>
            <person name="Ezra D."/>
            <person name="Gonzalez J."/>
            <person name="Henrissat B."/>
            <person name="Kuo A."/>
            <person name="Liang C."/>
            <person name="Lipzen A."/>
            <person name="Lutzoni F."/>
            <person name="Magnuson J."/>
            <person name="Mondo S."/>
            <person name="Nolan M."/>
            <person name="Ohm R."/>
            <person name="Pangilinan J."/>
            <person name="Park H.-J."/>
            <person name="Ramirez L."/>
            <person name="Alfaro M."/>
            <person name="Sun H."/>
            <person name="Tritt A."/>
            <person name="Yoshinaga Y."/>
            <person name="Zwiers L.-H."/>
            <person name="Turgeon B."/>
            <person name="Goodwin S."/>
            <person name="Spatafora J."/>
            <person name="Crous P."/>
            <person name="Grigoriev I."/>
        </authorList>
    </citation>
    <scope>NUCLEOTIDE SEQUENCE [LARGE SCALE GENOMIC DNA]</scope>
    <source>
        <strain evidence="3">CECT 20119</strain>
    </source>
</reference>
<evidence type="ECO:0000313" key="2">
    <source>
        <dbReference type="EMBL" id="KAF2223344.1"/>
    </source>
</evidence>
<feature type="region of interest" description="Disordered" evidence="1">
    <location>
        <begin position="55"/>
        <end position="79"/>
    </location>
</feature>
<evidence type="ECO:0000313" key="3">
    <source>
        <dbReference type="Proteomes" id="UP000799538"/>
    </source>
</evidence>
<proteinExistence type="predicted"/>
<keyword evidence="3" id="KW-1185">Reference proteome</keyword>
<sequence>MASFAWRRARGLCDLMTVCRVKLDHNNTGLDSLRRTLICRPQSWTLHRIPLRERPGRRYPTKGSRNTPRHATSRMRKGQRRMKIVRQSSLVAALDEFVLLTASMATHTKRTRDMRTVMQIWYSINSKSPVFPVFLRLTGEAEFTLTKRTAMYFVSAMQCPVAEGWLPLLTSGGHVPSSS</sequence>
<name>A0A6A6GC90_9PEZI</name>
<dbReference type="Proteomes" id="UP000799538">
    <property type="component" value="Unassembled WGS sequence"/>
</dbReference>
<organism evidence="2 3">
    <name type="scientific">Elsinoe ampelina</name>
    <dbReference type="NCBI Taxonomy" id="302913"/>
    <lineage>
        <taxon>Eukaryota</taxon>
        <taxon>Fungi</taxon>
        <taxon>Dikarya</taxon>
        <taxon>Ascomycota</taxon>
        <taxon>Pezizomycotina</taxon>
        <taxon>Dothideomycetes</taxon>
        <taxon>Dothideomycetidae</taxon>
        <taxon>Myriangiales</taxon>
        <taxon>Elsinoaceae</taxon>
        <taxon>Elsinoe</taxon>
    </lineage>
</organism>
<gene>
    <name evidence="2" type="ORF">BDZ85DRAFT_107826</name>
</gene>
<feature type="compositionally biased region" description="Basic residues" evidence="1">
    <location>
        <begin position="67"/>
        <end position="79"/>
    </location>
</feature>
<accession>A0A6A6GC90</accession>
<dbReference type="AlphaFoldDB" id="A0A6A6GC90"/>